<dbReference type="GO" id="GO:0003676">
    <property type="term" value="F:nucleic acid binding"/>
    <property type="evidence" value="ECO:0007669"/>
    <property type="project" value="InterPro"/>
</dbReference>
<dbReference type="PANTHER" id="PTHR46060">
    <property type="entry name" value="MARINER MOS1 TRANSPOSASE-LIKE PROTEIN"/>
    <property type="match status" value="1"/>
</dbReference>
<keyword evidence="2" id="KW-1185">Reference proteome</keyword>
<dbReference type="Pfam" id="PF01359">
    <property type="entry name" value="Transposase_1"/>
    <property type="match status" value="1"/>
</dbReference>
<protein>
    <submittedName>
        <fullName evidence="1">Histone-lysine N-methyltransferase SETMAR</fullName>
    </submittedName>
</protein>
<evidence type="ECO:0000313" key="1">
    <source>
        <dbReference type="EMBL" id="GBP31734.1"/>
    </source>
</evidence>
<dbReference type="InterPro" id="IPR052709">
    <property type="entry name" value="Transposase-MT_Hybrid"/>
</dbReference>
<dbReference type="GO" id="GO:0008168">
    <property type="term" value="F:methyltransferase activity"/>
    <property type="evidence" value="ECO:0007669"/>
    <property type="project" value="UniProtKB-KW"/>
</dbReference>
<dbReference type="EMBL" id="BGZK01000250">
    <property type="protein sequence ID" value="GBP31734.1"/>
    <property type="molecule type" value="Genomic_DNA"/>
</dbReference>
<accession>A0A4C1V105</accession>
<proteinExistence type="predicted"/>
<sequence>MSPIAITPGFAQFATVTVIGMGVENETGIETSINTKYEGIRHTVTLTELRALTRGVSHPQERAGQRLPGRLEDLLFVLLEFLSVSYSRDNRADETSERWSQPPTDIHDPKEVTSVLPTSWGGRGIIHYELLPPGKTINSDLYCQQLTRLKPEVMTKRPESINRKGVVYRRDNAKPRIFSNSENIERVWLRTVNSSII</sequence>
<keyword evidence="1" id="KW-0489">Methyltransferase</keyword>
<dbReference type="AlphaFoldDB" id="A0A4C1V105"/>
<gene>
    <name evidence="1" type="primary">SETMAR</name>
    <name evidence="1" type="ORF">EVAR_4970_1</name>
</gene>
<dbReference type="InterPro" id="IPR001888">
    <property type="entry name" value="Transposase_1"/>
</dbReference>
<reference evidence="1 2" key="1">
    <citation type="journal article" date="2019" name="Commun. Biol.">
        <title>The bagworm genome reveals a unique fibroin gene that provides high tensile strength.</title>
        <authorList>
            <person name="Kono N."/>
            <person name="Nakamura H."/>
            <person name="Ohtoshi R."/>
            <person name="Tomita M."/>
            <person name="Numata K."/>
            <person name="Arakawa K."/>
        </authorList>
    </citation>
    <scope>NUCLEOTIDE SEQUENCE [LARGE SCALE GENOMIC DNA]</scope>
</reference>
<dbReference type="Proteomes" id="UP000299102">
    <property type="component" value="Unassembled WGS sequence"/>
</dbReference>
<dbReference type="Gene3D" id="3.30.420.10">
    <property type="entry name" value="Ribonuclease H-like superfamily/Ribonuclease H"/>
    <property type="match status" value="1"/>
</dbReference>
<comment type="caution">
    <text evidence="1">The sequence shown here is derived from an EMBL/GenBank/DDBJ whole genome shotgun (WGS) entry which is preliminary data.</text>
</comment>
<dbReference type="OrthoDB" id="616263at2759"/>
<name>A0A4C1V105_EUMVA</name>
<keyword evidence="1" id="KW-0808">Transferase</keyword>
<organism evidence="1 2">
    <name type="scientific">Eumeta variegata</name>
    <name type="common">Bagworm moth</name>
    <name type="synonym">Eumeta japonica</name>
    <dbReference type="NCBI Taxonomy" id="151549"/>
    <lineage>
        <taxon>Eukaryota</taxon>
        <taxon>Metazoa</taxon>
        <taxon>Ecdysozoa</taxon>
        <taxon>Arthropoda</taxon>
        <taxon>Hexapoda</taxon>
        <taxon>Insecta</taxon>
        <taxon>Pterygota</taxon>
        <taxon>Neoptera</taxon>
        <taxon>Endopterygota</taxon>
        <taxon>Lepidoptera</taxon>
        <taxon>Glossata</taxon>
        <taxon>Ditrysia</taxon>
        <taxon>Tineoidea</taxon>
        <taxon>Psychidae</taxon>
        <taxon>Oiketicinae</taxon>
        <taxon>Eumeta</taxon>
    </lineage>
</organism>
<dbReference type="GO" id="GO:0032259">
    <property type="term" value="P:methylation"/>
    <property type="evidence" value="ECO:0007669"/>
    <property type="project" value="UniProtKB-KW"/>
</dbReference>
<dbReference type="PANTHER" id="PTHR46060:SF1">
    <property type="entry name" value="MARINER MOS1 TRANSPOSASE-LIKE PROTEIN"/>
    <property type="match status" value="1"/>
</dbReference>
<evidence type="ECO:0000313" key="2">
    <source>
        <dbReference type="Proteomes" id="UP000299102"/>
    </source>
</evidence>
<dbReference type="InterPro" id="IPR036397">
    <property type="entry name" value="RNaseH_sf"/>
</dbReference>